<dbReference type="CDD" id="cd11712">
    <property type="entry name" value="GINS_A_psf2"/>
    <property type="match status" value="1"/>
</dbReference>
<sequence>MNPEQCEFLAENELILPNFNERTLQLICGDVGPFEAGVPIVVPIWLAVYLKKRHKCTIIPPDWLTIDELNRQIANENEHSAFSNVPKCFLEIAHIVLTHAKEDVEDIDQLKTLIADLWDKRVAKMRNSEIEFLKQHKFSYAQLDNLTQMEVACARPVLSTATKMIEKLNDAFHSISQI</sequence>
<dbReference type="InterPro" id="IPR036224">
    <property type="entry name" value="GINS_bundle-like_dom_sf"/>
</dbReference>
<comment type="subunit">
    <text evidence="5">Component of the GINS complex which is a heterotetramer of gins1, gins2, gins3 and gins4.</text>
</comment>
<dbReference type="PANTHER" id="PTHR12772:SF0">
    <property type="entry name" value="DNA REPLICATION COMPLEX GINS PROTEIN PSF2"/>
    <property type="match status" value="1"/>
</dbReference>
<evidence type="ECO:0000256" key="6">
    <source>
        <dbReference type="PIRNR" id="PIRNR028998"/>
    </source>
</evidence>
<dbReference type="Proteomes" id="UP000887540">
    <property type="component" value="Unplaced"/>
</dbReference>
<dbReference type="FunFam" id="3.40.5.50:FF:000001">
    <property type="entry name" value="DNA replication complex GINS protein PSF2"/>
    <property type="match status" value="1"/>
</dbReference>
<reference evidence="10" key="1">
    <citation type="submission" date="2022-11" db="UniProtKB">
        <authorList>
            <consortium name="WormBaseParasite"/>
        </authorList>
    </citation>
    <scope>IDENTIFICATION</scope>
</reference>
<dbReference type="Gene3D" id="1.20.58.1020">
    <property type="match status" value="1"/>
</dbReference>
<feature type="domain" description="DNA replication complex GINS protein PSF2 N-terminal" evidence="8">
    <location>
        <begin position="2"/>
        <end position="59"/>
    </location>
</feature>
<evidence type="ECO:0000256" key="4">
    <source>
        <dbReference type="ARBA" id="ARBA00023242"/>
    </source>
</evidence>
<dbReference type="SUPFAM" id="SSF160059">
    <property type="entry name" value="PriA/YqbF domain"/>
    <property type="match status" value="1"/>
</dbReference>
<evidence type="ECO:0000256" key="2">
    <source>
        <dbReference type="ARBA" id="ARBA00010565"/>
    </source>
</evidence>
<evidence type="ECO:0000259" key="7">
    <source>
        <dbReference type="Pfam" id="PF05916"/>
    </source>
</evidence>
<evidence type="ECO:0000259" key="8">
    <source>
        <dbReference type="Pfam" id="PF25005"/>
    </source>
</evidence>
<protein>
    <recommendedName>
        <fullName evidence="6">DNA replication complex GINS protein PSF2</fullName>
    </recommendedName>
</protein>
<feature type="domain" description="GINS subunit" evidence="7">
    <location>
        <begin position="63"/>
        <end position="167"/>
    </location>
</feature>
<comment type="subcellular location">
    <subcellularLocation>
        <location evidence="1 6">Nucleus</location>
    </subcellularLocation>
</comment>
<dbReference type="SUPFAM" id="SSF158573">
    <property type="entry name" value="GINS helical bundle-like"/>
    <property type="match status" value="1"/>
</dbReference>
<evidence type="ECO:0000256" key="5">
    <source>
        <dbReference type="ARBA" id="ARBA00063134"/>
    </source>
</evidence>
<dbReference type="PANTHER" id="PTHR12772">
    <property type="entry name" value="DNA REPLICATION COMPLEX GINS PROTEIN PSF2"/>
    <property type="match status" value="1"/>
</dbReference>
<keyword evidence="4 6" id="KW-0539">Nucleus</keyword>
<dbReference type="PIRSF" id="PIRSF028998">
    <property type="entry name" value="GINS_Psf2_subgr"/>
    <property type="match status" value="1"/>
</dbReference>
<dbReference type="CDD" id="cd21694">
    <property type="entry name" value="GINS_B_Psf2"/>
    <property type="match status" value="1"/>
</dbReference>
<organism evidence="9 10">
    <name type="scientific">Acrobeloides nanus</name>
    <dbReference type="NCBI Taxonomy" id="290746"/>
    <lineage>
        <taxon>Eukaryota</taxon>
        <taxon>Metazoa</taxon>
        <taxon>Ecdysozoa</taxon>
        <taxon>Nematoda</taxon>
        <taxon>Chromadorea</taxon>
        <taxon>Rhabditida</taxon>
        <taxon>Tylenchina</taxon>
        <taxon>Cephalobomorpha</taxon>
        <taxon>Cephaloboidea</taxon>
        <taxon>Cephalobidae</taxon>
        <taxon>Acrobeloides</taxon>
    </lineage>
</organism>
<dbReference type="Pfam" id="PF25005">
    <property type="entry name" value="PSF2_N"/>
    <property type="match status" value="1"/>
</dbReference>
<dbReference type="Pfam" id="PF05916">
    <property type="entry name" value="Sld5"/>
    <property type="match status" value="1"/>
</dbReference>
<evidence type="ECO:0000256" key="3">
    <source>
        <dbReference type="ARBA" id="ARBA00022705"/>
    </source>
</evidence>
<dbReference type="FunFam" id="1.20.58.1020:FF:000001">
    <property type="entry name" value="DNA replication complex GINS protein PSF2"/>
    <property type="match status" value="1"/>
</dbReference>
<dbReference type="AlphaFoldDB" id="A0A914BW64"/>
<dbReference type="GO" id="GO:0000811">
    <property type="term" value="C:GINS complex"/>
    <property type="evidence" value="ECO:0007669"/>
    <property type="project" value="TreeGrafter"/>
</dbReference>
<proteinExistence type="inferred from homology"/>
<name>A0A914BW64_9BILA</name>
<dbReference type="InterPro" id="IPR007257">
    <property type="entry name" value="GINS_Psf2"/>
</dbReference>
<dbReference type="WBParaSite" id="ACRNAN_Path_1138.g4393.t1">
    <property type="protein sequence ID" value="ACRNAN_Path_1138.g4393.t1"/>
    <property type="gene ID" value="ACRNAN_Path_1138.g4393"/>
</dbReference>
<accession>A0A914BW64</accession>
<keyword evidence="9" id="KW-1185">Reference proteome</keyword>
<evidence type="ECO:0000313" key="9">
    <source>
        <dbReference type="Proteomes" id="UP000887540"/>
    </source>
</evidence>
<comment type="similarity">
    <text evidence="2 6">Belongs to the GINS2/PSF2 family.</text>
</comment>
<evidence type="ECO:0000256" key="1">
    <source>
        <dbReference type="ARBA" id="ARBA00004123"/>
    </source>
</evidence>
<evidence type="ECO:0000313" key="10">
    <source>
        <dbReference type="WBParaSite" id="ACRNAN_Path_1138.g4393.t1"/>
    </source>
</evidence>
<dbReference type="GO" id="GO:0000727">
    <property type="term" value="P:double-strand break repair via break-induced replication"/>
    <property type="evidence" value="ECO:0007669"/>
    <property type="project" value="TreeGrafter"/>
</dbReference>
<keyword evidence="3 6" id="KW-0235">DNA replication</keyword>
<dbReference type="InterPro" id="IPR021151">
    <property type="entry name" value="GINS_A"/>
</dbReference>
<dbReference type="GO" id="GO:0071162">
    <property type="term" value="C:CMG complex"/>
    <property type="evidence" value="ECO:0007669"/>
    <property type="project" value="UniProtKB-ARBA"/>
</dbReference>
<dbReference type="InterPro" id="IPR056784">
    <property type="entry name" value="PSF2_N"/>
</dbReference>
<dbReference type="Gene3D" id="3.40.5.50">
    <property type="match status" value="1"/>
</dbReference>
<dbReference type="GO" id="GO:0006260">
    <property type="term" value="P:DNA replication"/>
    <property type="evidence" value="ECO:0007669"/>
    <property type="project" value="UniProtKB-KW"/>
</dbReference>